<sequence>MTAVYDSMCALAVLFVDSPILPLETHPMEQRRHDQLQRLILIQVPFE</sequence>
<proteinExistence type="predicted"/>
<organism evidence="1">
    <name type="scientific">Lepeophtheirus salmonis</name>
    <name type="common">Salmon louse</name>
    <name type="synonym">Caligus salmonis</name>
    <dbReference type="NCBI Taxonomy" id="72036"/>
    <lineage>
        <taxon>Eukaryota</taxon>
        <taxon>Metazoa</taxon>
        <taxon>Ecdysozoa</taxon>
        <taxon>Arthropoda</taxon>
        <taxon>Crustacea</taxon>
        <taxon>Multicrustacea</taxon>
        <taxon>Hexanauplia</taxon>
        <taxon>Copepoda</taxon>
        <taxon>Siphonostomatoida</taxon>
        <taxon>Caligidae</taxon>
        <taxon>Lepeophtheirus</taxon>
    </lineage>
</organism>
<dbReference type="EMBL" id="HACA01014628">
    <property type="protein sequence ID" value="CDW31989.1"/>
    <property type="molecule type" value="Transcribed_RNA"/>
</dbReference>
<name>A0A0K2U143_LEPSM</name>
<reference evidence="1" key="1">
    <citation type="submission" date="2014-05" db="EMBL/GenBank/DDBJ databases">
        <authorList>
            <person name="Chronopoulou M."/>
        </authorList>
    </citation>
    <scope>NUCLEOTIDE SEQUENCE</scope>
    <source>
        <tissue evidence="1">Whole organism</tissue>
    </source>
</reference>
<dbReference type="AlphaFoldDB" id="A0A0K2U143"/>
<accession>A0A0K2U143</accession>
<evidence type="ECO:0000313" key="1">
    <source>
        <dbReference type="EMBL" id="CDW31989.1"/>
    </source>
</evidence>
<protein>
    <submittedName>
        <fullName evidence="1">Uncharacterized protein</fullName>
    </submittedName>
</protein>